<evidence type="ECO:0000259" key="2">
    <source>
        <dbReference type="Pfam" id="PF12697"/>
    </source>
</evidence>
<dbReference type="InterPro" id="IPR000073">
    <property type="entry name" value="AB_hydrolase_1"/>
</dbReference>
<comment type="caution">
    <text evidence="3">The sequence shown here is derived from an EMBL/GenBank/DDBJ whole genome shotgun (WGS) entry which is preliminary data.</text>
</comment>
<dbReference type="EMBL" id="VOXD01000012">
    <property type="protein sequence ID" value="TXF89679.1"/>
    <property type="molecule type" value="Genomic_DNA"/>
</dbReference>
<dbReference type="PANTHER" id="PTHR43039">
    <property type="entry name" value="ESTERASE-RELATED"/>
    <property type="match status" value="1"/>
</dbReference>
<dbReference type="InterPro" id="IPR029058">
    <property type="entry name" value="AB_hydrolase_fold"/>
</dbReference>
<sequence length="265" mass="29087">MNYRKLHSVTVSGSGERTMLMSHGFGCGQAMFRYLVAAFSPHYRVITYDIAGMGNYPIECFSRASHQDLNGYAKDVIGICEELGLSDVIHIGHSVSAMIAGLASIQRPDLFSQLVMIGPSACYINDGDYYGGFTREDIEELLEVLGENYISWSKSMAPSIMGNAEQPALGEELTASFCSMNPEIASFFARVTFTADNREDLSRITTPTLILQTEEDIIAPRQVGEYIHKHISGSKFVLLDARGHCPNISAPEVTIAAIKSYLEHG</sequence>
<evidence type="ECO:0000256" key="1">
    <source>
        <dbReference type="ARBA" id="ARBA00008645"/>
    </source>
</evidence>
<name>A0A5C7FIK9_9BACT</name>
<proteinExistence type="inferred from homology"/>
<dbReference type="OrthoDB" id="9780932at2"/>
<comment type="similarity">
    <text evidence="1">Belongs to the AB hydrolase superfamily.</text>
</comment>
<feature type="domain" description="AB hydrolase-1" evidence="2">
    <location>
        <begin position="20"/>
        <end position="256"/>
    </location>
</feature>
<reference evidence="3 4" key="1">
    <citation type="submission" date="2019-08" db="EMBL/GenBank/DDBJ databases">
        <title>Lewinella sp. strain SSH13 Genome sequencing and assembly.</title>
        <authorList>
            <person name="Kim I."/>
        </authorList>
    </citation>
    <scope>NUCLEOTIDE SEQUENCE [LARGE SCALE GENOMIC DNA]</scope>
    <source>
        <strain evidence="3 4">SSH13</strain>
    </source>
</reference>
<accession>A0A5C7FIK9</accession>
<protein>
    <submittedName>
        <fullName evidence="3">Alpha/beta hydrolase</fullName>
    </submittedName>
</protein>
<keyword evidence="3" id="KW-0378">Hydrolase</keyword>
<evidence type="ECO:0000313" key="4">
    <source>
        <dbReference type="Proteomes" id="UP000321907"/>
    </source>
</evidence>
<dbReference type="GO" id="GO:0016787">
    <property type="term" value="F:hydrolase activity"/>
    <property type="evidence" value="ECO:0007669"/>
    <property type="project" value="UniProtKB-KW"/>
</dbReference>
<keyword evidence="4" id="KW-1185">Reference proteome</keyword>
<dbReference type="SUPFAM" id="SSF53474">
    <property type="entry name" value="alpha/beta-Hydrolases"/>
    <property type="match status" value="1"/>
</dbReference>
<organism evidence="3 4">
    <name type="scientific">Neolewinella aurantiaca</name>
    <dbReference type="NCBI Taxonomy" id="2602767"/>
    <lineage>
        <taxon>Bacteria</taxon>
        <taxon>Pseudomonadati</taxon>
        <taxon>Bacteroidota</taxon>
        <taxon>Saprospiria</taxon>
        <taxon>Saprospirales</taxon>
        <taxon>Lewinellaceae</taxon>
        <taxon>Neolewinella</taxon>
    </lineage>
</organism>
<dbReference type="Pfam" id="PF12697">
    <property type="entry name" value="Abhydrolase_6"/>
    <property type="match status" value="1"/>
</dbReference>
<evidence type="ECO:0000313" key="3">
    <source>
        <dbReference type="EMBL" id="TXF89679.1"/>
    </source>
</evidence>
<gene>
    <name evidence="3" type="ORF">FUA23_09520</name>
</gene>
<dbReference type="AlphaFoldDB" id="A0A5C7FIK9"/>
<dbReference type="Gene3D" id="3.40.50.1820">
    <property type="entry name" value="alpha/beta hydrolase"/>
    <property type="match status" value="1"/>
</dbReference>
<dbReference type="RefSeq" id="WP_147930509.1">
    <property type="nucleotide sequence ID" value="NZ_VOXD01000012.1"/>
</dbReference>
<dbReference type="Proteomes" id="UP000321907">
    <property type="component" value="Unassembled WGS sequence"/>
</dbReference>